<keyword evidence="3" id="KW-1185">Reference proteome</keyword>
<evidence type="ECO:0000259" key="1">
    <source>
        <dbReference type="Pfam" id="PF13468"/>
    </source>
</evidence>
<dbReference type="SUPFAM" id="SSF54593">
    <property type="entry name" value="Glyoxalase/Bleomycin resistance protein/Dihydroxybiphenyl dioxygenase"/>
    <property type="match status" value="1"/>
</dbReference>
<feature type="domain" description="Glyoxalase-like" evidence="1">
    <location>
        <begin position="13"/>
        <end position="199"/>
    </location>
</feature>
<dbReference type="Proteomes" id="UP001208771">
    <property type="component" value="Unassembled WGS sequence"/>
</dbReference>
<comment type="caution">
    <text evidence="2">The sequence shown here is derived from an EMBL/GenBank/DDBJ whole genome shotgun (WGS) entry which is preliminary data.</text>
</comment>
<dbReference type="PANTHER" id="PTHR40265:SF1">
    <property type="entry name" value="GLYOXALASE-LIKE DOMAIN-CONTAINING PROTEIN"/>
    <property type="match status" value="1"/>
</dbReference>
<dbReference type="RefSeq" id="WP_306411551.1">
    <property type="nucleotide sequence ID" value="NZ_JANFPI010000003.1"/>
</dbReference>
<name>A0AAE3SVK7_9HYPH</name>
<dbReference type="Pfam" id="PF13468">
    <property type="entry name" value="Glyoxalase_3"/>
    <property type="match status" value="1"/>
</dbReference>
<dbReference type="InterPro" id="IPR025870">
    <property type="entry name" value="Glyoxalase-like_dom"/>
</dbReference>
<accession>A0AAE3SVK7</accession>
<reference evidence="2" key="1">
    <citation type="submission" date="2022-07" db="EMBL/GenBank/DDBJ databases">
        <title>Ectorhizobium quercum gen.nov., sp. nov.</title>
        <authorList>
            <person name="Ma T."/>
            <person name="Li Y."/>
        </authorList>
    </citation>
    <scope>NUCLEOTIDE SEQUENCE</scope>
    <source>
        <strain evidence="2">BDR2-2</strain>
    </source>
</reference>
<dbReference type="InterPro" id="IPR029068">
    <property type="entry name" value="Glyas_Bleomycin-R_OHBP_Dase"/>
</dbReference>
<dbReference type="Gene3D" id="3.10.180.10">
    <property type="entry name" value="2,3-Dihydroxybiphenyl 1,2-Dioxygenase, domain 1"/>
    <property type="match status" value="1"/>
</dbReference>
<evidence type="ECO:0000313" key="2">
    <source>
        <dbReference type="EMBL" id="MCX8997778.1"/>
    </source>
</evidence>
<dbReference type="EMBL" id="JANFPI010000003">
    <property type="protein sequence ID" value="MCX8997778.1"/>
    <property type="molecule type" value="Genomic_DNA"/>
</dbReference>
<sequence>MSKQKSLSSPRALDHLVLPVGSLAAARARLGSLGFTVASDARHPFGTENACVFFSDGTYLEPLGVASREAFEASVAAGNVFVARDRAFRFRRGEDGLSAIVLGTNDAGADHARFRKAGCSGGDPLEFSRPFRLPDGSSAEASFRLAFAADMRAPDFFLFCCERTSERPAIAPDLLSHANGVTGIARVVLVEDNPSDFQIFLQDVIEQREATAHSFGVDIDTGNSVISVLTPAGLDAWFGLQAGAERGLRGAAVVFRTQKLEAVEALFRRNDIIYEHRHHRILVRPAPGQGVVFAFEE</sequence>
<evidence type="ECO:0000313" key="3">
    <source>
        <dbReference type="Proteomes" id="UP001208771"/>
    </source>
</evidence>
<organism evidence="2 3">
    <name type="scientific">Ectorhizobium quercum</name>
    <dbReference type="NCBI Taxonomy" id="2965071"/>
    <lineage>
        <taxon>Bacteria</taxon>
        <taxon>Pseudomonadati</taxon>
        <taxon>Pseudomonadota</taxon>
        <taxon>Alphaproteobacteria</taxon>
        <taxon>Hyphomicrobiales</taxon>
        <taxon>Rhizobiaceae</taxon>
        <taxon>Ectorhizobium</taxon>
    </lineage>
</organism>
<proteinExistence type="predicted"/>
<dbReference type="PANTHER" id="PTHR40265">
    <property type="entry name" value="BLL2707 PROTEIN"/>
    <property type="match status" value="1"/>
</dbReference>
<dbReference type="AlphaFoldDB" id="A0AAE3SVK7"/>
<protein>
    <submittedName>
        <fullName evidence="2">VOC family protein</fullName>
    </submittedName>
</protein>
<gene>
    <name evidence="2" type="ORF">NOF55_11765</name>
</gene>